<sequence>MRLPHPPLLLITDRSQARGGLLDLAEAAFAAGCRWMSLREKDLPASEQAGLLAHLMLLGRPFGARVTLHGDPLLARAAHADGVHLPAGADPAPARLALGRSALVGLSVHRPEEAAAVDPRLVDYVIAAPAFATASKPGYGPALGPEGLSAMVAASPVPVVALGGIDAANAPLCRAAGAAGIAVMGGVMRAIDPGAETAAAIAAWRAAAGKRQPRGR</sequence>
<dbReference type="InterPro" id="IPR036206">
    <property type="entry name" value="ThiamineP_synth_sf"/>
</dbReference>
<accession>A0ABT7ABW7</accession>
<protein>
    <submittedName>
        <fullName evidence="4">Thiamine phosphate synthase</fullName>
    </submittedName>
</protein>
<dbReference type="Pfam" id="PF02581">
    <property type="entry name" value="TMP-TENI"/>
    <property type="match status" value="1"/>
</dbReference>
<dbReference type="PANTHER" id="PTHR20857:SF15">
    <property type="entry name" value="THIAMINE-PHOSPHATE SYNTHASE"/>
    <property type="match status" value="1"/>
</dbReference>
<dbReference type="CDD" id="cd00564">
    <property type="entry name" value="TMP_TenI"/>
    <property type="match status" value="1"/>
</dbReference>
<dbReference type="Proteomes" id="UP001321492">
    <property type="component" value="Unassembled WGS sequence"/>
</dbReference>
<organism evidence="4 5">
    <name type="scientific">Chelatococcus albus</name>
    <dbReference type="NCBI Taxonomy" id="3047466"/>
    <lineage>
        <taxon>Bacteria</taxon>
        <taxon>Pseudomonadati</taxon>
        <taxon>Pseudomonadota</taxon>
        <taxon>Alphaproteobacteria</taxon>
        <taxon>Hyphomicrobiales</taxon>
        <taxon>Chelatococcaceae</taxon>
        <taxon>Chelatococcus</taxon>
    </lineage>
</organism>
<evidence type="ECO:0000259" key="3">
    <source>
        <dbReference type="Pfam" id="PF02581"/>
    </source>
</evidence>
<dbReference type="RefSeq" id="WP_283738839.1">
    <property type="nucleotide sequence ID" value="NZ_JASJEV010000001.1"/>
</dbReference>
<dbReference type="InterPro" id="IPR013785">
    <property type="entry name" value="Aldolase_TIM"/>
</dbReference>
<evidence type="ECO:0000256" key="1">
    <source>
        <dbReference type="ARBA" id="ARBA00004948"/>
    </source>
</evidence>
<reference evidence="4 5" key="1">
    <citation type="submission" date="2023-05" db="EMBL/GenBank/DDBJ databases">
        <title>Chelatococcus sp. nov., a moderately thermophilic bacterium isolated from hot spring microbial mat.</title>
        <authorList>
            <person name="Hu C.-J."/>
            <person name="Li W.-J."/>
        </authorList>
    </citation>
    <scope>NUCLEOTIDE SEQUENCE [LARGE SCALE GENOMIC DNA]</scope>
    <source>
        <strain evidence="4 5">SYSU G07232</strain>
    </source>
</reference>
<evidence type="ECO:0000313" key="5">
    <source>
        <dbReference type="Proteomes" id="UP001321492"/>
    </source>
</evidence>
<proteinExistence type="predicted"/>
<comment type="pathway">
    <text evidence="1">Cofactor biosynthesis; thiamine diphosphate biosynthesis.</text>
</comment>
<name>A0ABT7ABW7_9HYPH</name>
<keyword evidence="5" id="KW-1185">Reference proteome</keyword>
<keyword evidence="2" id="KW-0784">Thiamine biosynthesis</keyword>
<dbReference type="InterPro" id="IPR022998">
    <property type="entry name" value="ThiamineP_synth_TenI"/>
</dbReference>
<dbReference type="Gene3D" id="3.20.20.70">
    <property type="entry name" value="Aldolase class I"/>
    <property type="match status" value="1"/>
</dbReference>
<gene>
    <name evidence="4" type="ORF">QNA08_01110</name>
</gene>
<dbReference type="EMBL" id="JASJEV010000001">
    <property type="protein sequence ID" value="MDJ1156844.1"/>
    <property type="molecule type" value="Genomic_DNA"/>
</dbReference>
<evidence type="ECO:0000313" key="4">
    <source>
        <dbReference type="EMBL" id="MDJ1156844.1"/>
    </source>
</evidence>
<dbReference type="PANTHER" id="PTHR20857">
    <property type="entry name" value="THIAMINE-PHOSPHATE PYROPHOSPHORYLASE"/>
    <property type="match status" value="1"/>
</dbReference>
<dbReference type="SUPFAM" id="SSF51391">
    <property type="entry name" value="Thiamin phosphate synthase"/>
    <property type="match status" value="1"/>
</dbReference>
<evidence type="ECO:0000256" key="2">
    <source>
        <dbReference type="ARBA" id="ARBA00022977"/>
    </source>
</evidence>
<comment type="caution">
    <text evidence="4">The sequence shown here is derived from an EMBL/GenBank/DDBJ whole genome shotgun (WGS) entry which is preliminary data.</text>
</comment>
<feature type="domain" description="Thiamine phosphate synthase/TenI" evidence="3">
    <location>
        <begin position="8"/>
        <end position="186"/>
    </location>
</feature>